<dbReference type="InParanoid" id="B4JEB2"/>
<organism evidence="2">
    <name type="scientific">Drosophila grimshawi</name>
    <name type="common">Hawaiian fruit fly</name>
    <name type="synonym">Idiomyia grimshawi</name>
    <dbReference type="NCBI Taxonomy" id="7222"/>
    <lineage>
        <taxon>Eukaryota</taxon>
        <taxon>Metazoa</taxon>
        <taxon>Ecdysozoa</taxon>
        <taxon>Arthropoda</taxon>
        <taxon>Hexapoda</taxon>
        <taxon>Insecta</taxon>
        <taxon>Pterygota</taxon>
        <taxon>Neoptera</taxon>
        <taxon>Endopterygota</taxon>
        <taxon>Diptera</taxon>
        <taxon>Brachycera</taxon>
        <taxon>Muscomorpha</taxon>
        <taxon>Ephydroidea</taxon>
        <taxon>Drosophilidae</taxon>
        <taxon>Drosophila</taxon>
        <taxon>Hawaiian Drosophila</taxon>
    </lineage>
</organism>
<dbReference type="OrthoDB" id="7864272at2759"/>
<dbReference type="eggNOG" id="ENOG502T931">
    <property type="taxonomic scope" value="Eukaryota"/>
</dbReference>
<dbReference type="KEGG" id="dgr:6562774"/>
<gene>
    <name evidence="1" type="primary">Dgri\GH11343</name>
    <name evidence="1" type="ORF">Dgri_GH11343</name>
</gene>
<dbReference type="OMA" id="WANQQEQ"/>
<keyword evidence="2" id="KW-1185">Reference proteome</keyword>
<name>B4JEB2_DROGR</name>
<dbReference type="EMBL" id="CH916368">
    <property type="protein sequence ID" value="EDW03632.1"/>
    <property type="molecule type" value="Genomic_DNA"/>
</dbReference>
<evidence type="ECO:0000313" key="1">
    <source>
        <dbReference type="EMBL" id="EDW03632.1"/>
    </source>
</evidence>
<proteinExistence type="predicted"/>
<dbReference type="HOGENOM" id="CLU_158854_0_0_1"/>
<dbReference type="Proteomes" id="UP000001070">
    <property type="component" value="Unassembled WGS sequence"/>
</dbReference>
<dbReference type="PhylomeDB" id="B4JEB2"/>
<protein>
    <submittedName>
        <fullName evidence="1">GH11343</fullName>
    </submittedName>
</protein>
<dbReference type="STRING" id="7222.B4JEB2"/>
<evidence type="ECO:0000313" key="2">
    <source>
        <dbReference type="Proteomes" id="UP000001070"/>
    </source>
</evidence>
<reference evidence="1 2" key="1">
    <citation type="journal article" date="2007" name="Nature">
        <title>Evolution of genes and genomes on the Drosophila phylogeny.</title>
        <authorList>
            <consortium name="Drosophila 12 Genomes Consortium"/>
            <person name="Clark A.G."/>
            <person name="Eisen M.B."/>
            <person name="Smith D.R."/>
            <person name="Bergman C.M."/>
            <person name="Oliver B."/>
            <person name="Markow T.A."/>
            <person name="Kaufman T.C."/>
            <person name="Kellis M."/>
            <person name="Gelbart W."/>
            <person name="Iyer V.N."/>
            <person name="Pollard D.A."/>
            <person name="Sackton T.B."/>
            <person name="Larracuente A.M."/>
            <person name="Singh N.D."/>
            <person name="Abad J.P."/>
            <person name="Abt D.N."/>
            <person name="Adryan B."/>
            <person name="Aguade M."/>
            <person name="Akashi H."/>
            <person name="Anderson W.W."/>
            <person name="Aquadro C.F."/>
            <person name="Ardell D.H."/>
            <person name="Arguello R."/>
            <person name="Artieri C.G."/>
            <person name="Barbash D.A."/>
            <person name="Barker D."/>
            <person name="Barsanti P."/>
            <person name="Batterham P."/>
            <person name="Batzoglou S."/>
            <person name="Begun D."/>
            <person name="Bhutkar A."/>
            <person name="Blanco E."/>
            <person name="Bosak S.A."/>
            <person name="Bradley R.K."/>
            <person name="Brand A.D."/>
            <person name="Brent M.R."/>
            <person name="Brooks A.N."/>
            <person name="Brown R.H."/>
            <person name="Butlin R.K."/>
            <person name="Caggese C."/>
            <person name="Calvi B.R."/>
            <person name="Bernardo de Carvalho A."/>
            <person name="Caspi A."/>
            <person name="Castrezana S."/>
            <person name="Celniker S.E."/>
            <person name="Chang J.L."/>
            <person name="Chapple C."/>
            <person name="Chatterji S."/>
            <person name="Chinwalla A."/>
            <person name="Civetta A."/>
            <person name="Clifton S.W."/>
            <person name="Comeron J.M."/>
            <person name="Costello J.C."/>
            <person name="Coyne J.A."/>
            <person name="Daub J."/>
            <person name="David R.G."/>
            <person name="Delcher A.L."/>
            <person name="Delehaunty K."/>
            <person name="Do C.B."/>
            <person name="Ebling H."/>
            <person name="Edwards K."/>
            <person name="Eickbush T."/>
            <person name="Evans J.D."/>
            <person name="Filipski A."/>
            <person name="Findeiss S."/>
            <person name="Freyhult E."/>
            <person name="Fulton L."/>
            <person name="Fulton R."/>
            <person name="Garcia A.C."/>
            <person name="Gardiner A."/>
            <person name="Garfield D.A."/>
            <person name="Garvin B.E."/>
            <person name="Gibson G."/>
            <person name="Gilbert D."/>
            <person name="Gnerre S."/>
            <person name="Godfrey J."/>
            <person name="Good R."/>
            <person name="Gotea V."/>
            <person name="Gravely B."/>
            <person name="Greenberg A.J."/>
            <person name="Griffiths-Jones S."/>
            <person name="Gross S."/>
            <person name="Guigo R."/>
            <person name="Gustafson E.A."/>
            <person name="Haerty W."/>
            <person name="Hahn M.W."/>
            <person name="Halligan D.L."/>
            <person name="Halpern A.L."/>
            <person name="Halter G.M."/>
            <person name="Han M.V."/>
            <person name="Heger A."/>
            <person name="Hillier L."/>
            <person name="Hinrichs A.S."/>
            <person name="Holmes I."/>
            <person name="Hoskins R.A."/>
            <person name="Hubisz M.J."/>
            <person name="Hultmark D."/>
            <person name="Huntley M.A."/>
            <person name="Jaffe D.B."/>
            <person name="Jagadeeshan S."/>
            <person name="Jeck W.R."/>
            <person name="Johnson J."/>
            <person name="Jones C.D."/>
            <person name="Jordan W.C."/>
            <person name="Karpen G.H."/>
            <person name="Kataoka E."/>
            <person name="Keightley P.D."/>
            <person name="Kheradpour P."/>
            <person name="Kirkness E.F."/>
            <person name="Koerich L.B."/>
            <person name="Kristiansen K."/>
            <person name="Kudrna D."/>
            <person name="Kulathinal R.J."/>
            <person name="Kumar S."/>
            <person name="Kwok R."/>
            <person name="Lander E."/>
            <person name="Langley C.H."/>
            <person name="Lapoint R."/>
            <person name="Lazzaro B.P."/>
            <person name="Lee S.J."/>
            <person name="Levesque L."/>
            <person name="Li R."/>
            <person name="Lin C.F."/>
            <person name="Lin M.F."/>
            <person name="Lindblad-Toh K."/>
            <person name="Llopart A."/>
            <person name="Long M."/>
            <person name="Low L."/>
            <person name="Lozovsky E."/>
            <person name="Lu J."/>
            <person name="Luo M."/>
            <person name="Machado C.A."/>
            <person name="Makalowski W."/>
            <person name="Marzo M."/>
            <person name="Matsuda M."/>
            <person name="Matzkin L."/>
            <person name="McAllister B."/>
            <person name="McBride C.S."/>
            <person name="McKernan B."/>
            <person name="McKernan K."/>
            <person name="Mendez-Lago M."/>
            <person name="Minx P."/>
            <person name="Mollenhauer M.U."/>
            <person name="Montooth K."/>
            <person name="Mount S.M."/>
            <person name="Mu X."/>
            <person name="Myers E."/>
            <person name="Negre B."/>
            <person name="Newfeld S."/>
            <person name="Nielsen R."/>
            <person name="Noor M.A."/>
            <person name="O'Grady P."/>
            <person name="Pachter L."/>
            <person name="Papaceit M."/>
            <person name="Parisi M.J."/>
            <person name="Parisi M."/>
            <person name="Parts L."/>
            <person name="Pedersen J.S."/>
            <person name="Pesole G."/>
            <person name="Phillippy A.M."/>
            <person name="Ponting C.P."/>
            <person name="Pop M."/>
            <person name="Porcelli D."/>
            <person name="Powell J.R."/>
            <person name="Prohaska S."/>
            <person name="Pruitt K."/>
            <person name="Puig M."/>
            <person name="Quesneville H."/>
            <person name="Ram K.R."/>
            <person name="Rand D."/>
            <person name="Rasmussen M.D."/>
            <person name="Reed L.K."/>
            <person name="Reenan R."/>
            <person name="Reily A."/>
            <person name="Remington K.A."/>
            <person name="Rieger T.T."/>
            <person name="Ritchie M.G."/>
            <person name="Robin C."/>
            <person name="Rogers Y.H."/>
            <person name="Rohde C."/>
            <person name="Rozas J."/>
            <person name="Rubenfield M.J."/>
            <person name="Ruiz A."/>
            <person name="Russo S."/>
            <person name="Salzberg S.L."/>
            <person name="Sanchez-Gracia A."/>
            <person name="Saranga D.J."/>
            <person name="Sato H."/>
            <person name="Schaeffer S.W."/>
            <person name="Schatz M.C."/>
            <person name="Schlenke T."/>
            <person name="Schwartz R."/>
            <person name="Segarra C."/>
            <person name="Singh R.S."/>
            <person name="Sirot L."/>
            <person name="Sirota M."/>
            <person name="Sisneros N.B."/>
            <person name="Smith C.D."/>
            <person name="Smith T.F."/>
            <person name="Spieth J."/>
            <person name="Stage D.E."/>
            <person name="Stark A."/>
            <person name="Stephan W."/>
            <person name="Strausberg R.L."/>
            <person name="Strempel S."/>
            <person name="Sturgill D."/>
            <person name="Sutton G."/>
            <person name="Sutton G.G."/>
            <person name="Tao W."/>
            <person name="Teichmann S."/>
            <person name="Tobari Y.N."/>
            <person name="Tomimura Y."/>
            <person name="Tsolas J.M."/>
            <person name="Valente V.L."/>
            <person name="Venter E."/>
            <person name="Venter J.C."/>
            <person name="Vicario S."/>
            <person name="Vieira F.G."/>
            <person name="Vilella A.J."/>
            <person name="Villasante A."/>
            <person name="Walenz B."/>
            <person name="Wang J."/>
            <person name="Wasserman M."/>
            <person name="Watts T."/>
            <person name="Wilson D."/>
            <person name="Wilson R.K."/>
            <person name="Wing R.A."/>
            <person name="Wolfner M.F."/>
            <person name="Wong A."/>
            <person name="Wong G.K."/>
            <person name="Wu C.I."/>
            <person name="Wu G."/>
            <person name="Yamamoto D."/>
            <person name="Yang H.P."/>
            <person name="Yang S.P."/>
            <person name="Yorke J.A."/>
            <person name="Yoshida K."/>
            <person name="Zdobnov E."/>
            <person name="Zhang P."/>
            <person name="Zhang Y."/>
            <person name="Zimin A.V."/>
            <person name="Baldwin J."/>
            <person name="Abdouelleil A."/>
            <person name="Abdulkadir J."/>
            <person name="Abebe A."/>
            <person name="Abera B."/>
            <person name="Abreu J."/>
            <person name="Acer S.C."/>
            <person name="Aftuck L."/>
            <person name="Alexander A."/>
            <person name="An P."/>
            <person name="Anderson E."/>
            <person name="Anderson S."/>
            <person name="Arachi H."/>
            <person name="Azer M."/>
            <person name="Bachantsang P."/>
            <person name="Barry A."/>
            <person name="Bayul T."/>
            <person name="Berlin A."/>
            <person name="Bessette D."/>
            <person name="Bloom T."/>
            <person name="Blye J."/>
            <person name="Boguslavskiy L."/>
            <person name="Bonnet C."/>
            <person name="Boukhgalter B."/>
            <person name="Bourzgui I."/>
            <person name="Brown A."/>
            <person name="Cahill P."/>
            <person name="Channer S."/>
            <person name="Cheshatsang Y."/>
            <person name="Chuda L."/>
            <person name="Citroen M."/>
            <person name="Collymore A."/>
            <person name="Cooke P."/>
            <person name="Costello M."/>
            <person name="D'Aco K."/>
            <person name="Daza R."/>
            <person name="De Haan G."/>
            <person name="DeGray S."/>
            <person name="DeMaso C."/>
            <person name="Dhargay N."/>
            <person name="Dooley K."/>
            <person name="Dooley E."/>
            <person name="Doricent M."/>
            <person name="Dorje P."/>
            <person name="Dorjee K."/>
            <person name="Dupes A."/>
            <person name="Elong R."/>
            <person name="Falk J."/>
            <person name="Farina A."/>
            <person name="Faro S."/>
            <person name="Ferguson D."/>
            <person name="Fisher S."/>
            <person name="Foley C.D."/>
            <person name="Franke A."/>
            <person name="Friedrich D."/>
            <person name="Gadbois L."/>
            <person name="Gearin G."/>
            <person name="Gearin C.R."/>
            <person name="Giannoukos G."/>
            <person name="Goode T."/>
            <person name="Graham J."/>
            <person name="Grandbois E."/>
            <person name="Grewal S."/>
            <person name="Gyaltsen K."/>
            <person name="Hafez N."/>
            <person name="Hagos B."/>
            <person name="Hall J."/>
            <person name="Henson C."/>
            <person name="Hollinger A."/>
            <person name="Honan T."/>
            <person name="Huard M.D."/>
            <person name="Hughes L."/>
            <person name="Hurhula B."/>
            <person name="Husby M.E."/>
            <person name="Kamat A."/>
            <person name="Kanga B."/>
            <person name="Kashin S."/>
            <person name="Khazanovich D."/>
            <person name="Kisner P."/>
            <person name="Lance K."/>
            <person name="Lara M."/>
            <person name="Lee W."/>
            <person name="Lennon N."/>
            <person name="Letendre F."/>
            <person name="LeVine R."/>
            <person name="Lipovsky A."/>
            <person name="Liu X."/>
            <person name="Liu J."/>
            <person name="Liu S."/>
            <person name="Lokyitsang T."/>
            <person name="Lokyitsang Y."/>
            <person name="Lubonja R."/>
            <person name="Lui A."/>
            <person name="MacDonald P."/>
            <person name="Magnisalis V."/>
            <person name="Maru K."/>
            <person name="Matthews C."/>
            <person name="McCusker W."/>
            <person name="McDonough S."/>
            <person name="Mehta T."/>
            <person name="Meldrim J."/>
            <person name="Meneus L."/>
            <person name="Mihai O."/>
            <person name="Mihalev A."/>
            <person name="Mihova T."/>
            <person name="Mittelman R."/>
            <person name="Mlenga V."/>
            <person name="Montmayeur A."/>
            <person name="Mulrain L."/>
            <person name="Navidi A."/>
            <person name="Naylor J."/>
            <person name="Negash T."/>
            <person name="Nguyen T."/>
            <person name="Nguyen N."/>
            <person name="Nicol R."/>
            <person name="Norbu C."/>
            <person name="Norbu N."/>
            <person name="Novod N."/>
            <person name="O'Neill B."/>
            <person name="Osman S."/>
            <person name="Markiewicz E."/>
            <person name="Oyono O.L."/>
            <person name="Patti C."/>
            <person name="Phunkhang P."/>
            <person name="Pierre F."/>
            <person name="Priest M."/>
            <person name="Raghuraman S."/>
            <person name="Rege F."/>
            <person name="Reyes R."/>
            <person name="Rise C."/>
            <person name="Rogov P."/>
            <person name="Ross K."/>
            <person name="Ryan E."/>
            <person name="Settipalli S."/>
            <person name="Shea T."/>
            <person name="Sherpa N."/>
            <person name="Shi L."/>
            <person name="Shih D."/>
            <person name="Sparrow T."/>
            <person name="Spaulding J."/>
            <person name="Stalker J."/>
            <person name="Stange-Thomann N."/>
            <person name="Stavropoulos S."/>
            <person name="Stone C."/>
            <person name="Strader C."/>
            <person name="Tesfaye S."/>
            <person name="Thomson T."/>
            <person name="Thoulutsang Y."/>
            <person name="Thoulutsang D."/>
            <person name="Topham K."/>
            <person name="Topping I."/>
            <person name="Tsamla T."/>
            <person name="Vassiliev H."/>
            <person name="Vo A."/>
            <person name="Wangchuk T."/>
            <person name="Wangdi T."/>
            <person name="Weiand M."/>
            <person name="Wilkinson J."/>
            <person name="Wilson A."/>
            <person name="Yadav S."/>
            <person name="Young G."/>
            <person name="Yu Q."/>
            <person name="Zembek L."/>
            <person name="Zhong D."/>
            <person name="Zimmer A."/>
            <person name="Zwirko Z."/>
            <person name="Jaffe D.B."/>
            <person name="Alvarez P."/>
            <person name="Brockman W."/>
            <person name="Butler J."/>
            <person name="Chin C."/>
            <person name="Gnerre S."/>
            <person name="Grabherr M."/>
            <person name="Kleber M."/>
            <person name="Mauceli E."/>
            <person name="MacCallum I."/>
        </authorList>
    </citation>
    <scope>NUCLEOTIDE SEQUENCE [LARGE SCALE GENOMIC DNA]</scope>
    <source>
        <strain evidence="2">Tucson 15287-2541.00</strain>
    </source>
</reference>
<sequence length="157" mass="18126">MGAEQSAFLACTQTGKHEEPVKMSNSEKFFQLYFEKMPDPHTGPVTEALLHLISHMQQQNLEEQEKYTGYEHDEFDDGELDIDMMSEEEIAVDPLSDTDISIESSSTLYNLHNEDSDFEIIPLEFVDLQPIEYPNTEDLEIEWEQDFVINVADLSEE</sequence>
<dbReference type="AlphaFoldDB" id="B4JEB2"/>
<accession>B4JEB2</accession>